<name>A0A5J6VIN6_9VIRU</name>
<accession>A0A5J6VIN6</accession>
<evidence type="ECO:0008006" key="2">
    <source>
        <dbReference type="Google" id="ProtNLM"/>
    </source>
</evidence>
<reference evidence="1" key="1">
    <citation type="journal article" date="2019" name="Philos. Trans. R. Soc. Lond., B, Biol. Sci.">
        <title>Targeted metagenomic recovery of four divergent viruses reveals shared and distinctive characteristics of giant viruses of marine eukaryotes.</title>
        <authorList>
            <person name="Needham D.M."/>
            <person name="Poirier C."/>
            <person name="Hehenberger E."/>
            <person name="Jimenez V."/>
            <person name="Swalwell J.E."/>
            <person name="Santoro A.E."/>
            <person name="Worden A.Z."/>
        </authorList>
    </citation>
    <scope>NUCLEOTIDE SEQUENCE</scope>
    <source>
        <strain evidence="1">OPacV-662</strain>
    </source>
</reference>
<sequence>MNWKEQLKEECNTIIRVEDFEENLNVSTMSFTININVNINLEKLADYMILSPSGIQSIMYRGKYRTCNQNEKRKKKKNFNNSASIYVNLPKRANDLKQRRASAKLFHNGKIQSAGSKTTDDIIYLVECIITQLSTCYVDKNTQETITFIDKPINLYPKENEQLVYVDKITQQVLKLDVFTPNTCQDLVIIKDDEIICENEFCKLHKIKSRALRCQLLDQNMSIFKGYEFRIQNNKTGEIIHIEERYEKKTVNKNLNIYLINTDFKLGFKVNRDNLFKIVRNIETPCQFVRASVDIRYMPKFKSKSILVAVFEGKKNQGGSVLITGASCATHIKEGYAFIKSLIDNNPSIQQSLSANDKLRIALQSSELAHLLV</sequence>
<protein>
    <recommendedName>
        <fullName evidence="2">TATA-box binding protein</fullName>
    </recommendedName>
</protein>
<dbReference type="SUPFAM" id="SSF55945">
    <property type="entry name" value="TATA-box binding protein-like"/>
    <property type="match status" value="1"/>
</dbReference>
<organism evidence="1">
    <name type="scientific">Megaviridae environmental sample</name>
    <dbReference type="NCBI Taxonomy" id="1737588"/>
    <lineage>
        <taxon>Viruses</taxon>
        <taxon>Varidnaviria</taxon>
        <taxon>Bamfordvirae</taxon>
        <taxon>Nucleocytoviricota</taxon>
        <taxon>Megaviricetes</taxon>
        <taxon>Imitervirales</taxon>
        <taxon>Mimiviridae</taxon>
        <taxon>environmental samples</taxon>
    </lineage>
</organism>
<proteinExistence type="predicted"/>
<evidence type="ECO:0000313" key="1">
    <source>
        <dbReference type="EMBL" id="QFG73977.1"/>
    </source>
</evidence>
<dbReference type="EMBL" id="MN448274">
    <property type="protein sequence ID" value="QFG73977.1"/>
    <property type="molecule type" value="Genomic_DNA"/>
</dbReference>